<dbReference type="AlphaFoldDB" id="A0A2H0TK38"/>
<comment type="similarity">
    <text evidence="1">Belongs to the UPF0111 family.</text>
</comment>
<dbReference type="InterPro" id="IPR038078">
    <property type="entry name" value="PhoU-like_sf"/>
</dbReference>
<comment type="caution">
    <text evidence="3">The sequence shown here is derived from an EMBL/GenBank/DDBJ whole genome shotgun (WGS) entry which is preliminary data.</text>
</comment>
<dbReference type="EMBL" id="PFCI01000028">
    <property type="protein sequence ID" value="PIR71997.1"/>
    <property type="molecule type" value="Genomic_DNA"/>
</dbReference>
<protein>
    <recommendedName>
        <fullName evidence="5">DUF47 domain-containing protein</fullName>
    </recommendedName>
</protein>
<dbReference type="InterPro" id="IPR018445">
    <property type="entry name" value="Put_Phosphate_transp_reg"/>
</dbReference>
<dbReference type="PANTHER" id="PTHR37298:SF1">
    <property type="entry name" value="UPF0111 PROTEIN YKAA"/>
    <property type="match status" value="1"/>
</dbReference>
<accession>A0A2H0TK38</accession>
<dbReference type="Proteomes" id="UP000237006">
    <property type="component" value="Unassembled WGS sequence"/>
</dbReference>
<gene>
    <name evidence="3" type="ORF">COU41_01180</name>
</gene>
<keyword evidence="2" id="KW-0175">Coiled coil</keyword>
<evidence type="ECO:0000313" key="4">
    <source>
        <dbReference type="Proteomes" id="UP000237006"/>
    </source>
</evidence>
<evidence type="ECO:0000256" key="2">
    <source>
        <dbReference type="SAM" id="Coils"/>
    </source>
</evidence>
<name>A0A2H0TK38_9BACT</name>
<evidence type="ECO:0000313" key="3">
    <source>
        <dbReference type="EMBL" id="PIR71997.1"/>
    </source>
</evidence>
<proteinExistence type="inferred from homology"/>
<sequence>MINLFPKDEIFYTLFERQAEKLSEASRLLDEILASPQNLEELAVKMKKLETEADSLGHNVVDNLRKSFITPLEGEDIDILRQRLDDIMDSIEKAINRMVLYQIPKPFPKEIREYIKIIKEAIGEINLGVRKIRNVRKYQESLHHCCQRLNELEDLGDVVNRTALKNLMNIPQTNPEKNLEIIKLKEIYETFENAIDYCEDVGNIFESVLIKNR</sequence>
<feature type="coiled-coil region" evidence="2">
    <location>
        <begin position="39"/>
        <end position="97"/>
    </location>
</feature>
<dbReference type="PANTHER" id="PTHR37298">
    <property type="entry name" value="UPF0111 PROTEIN YKAA"/>
    <property type="match status" value="1"/>
</dbReference>
<reference evidence="4" key="1">
    <citation type="submission" date="2017-09" db="EMBL/GenBank/DDBJ databases">
        <title>Depth-based differentiation of microbial function through sediment-hosted aquifers and enrichment of novel symbionts in the deep terrestrial subsurface.</title>
        <authorList>
            <person name="Probst A.J."/>
            <person name="Ladd B."/>
            <person name="Jarett J.K."/>
            <person name="Geller-Mcgrath D.E."/>
            <person name="Sieber C.M.K."/>
            <person name="Emerson J.B."/>
            <person name="Anantharaman K."/>
            <person name="Thomas B.C."/>
            <person name="Malmstrom R."/>
            <person name="Stieglmeier M."/>
            <person name="Klingl A."/>
            <person name="Woyke T."/>
            <person name="Ryan C.M."/>
            <person name="Banfield J.F."/>
        </authorList>
    </citation>
    <scope>NUCLEOTIDE SEQUENCE [LARGE SCALE GENOMIC DNA]</scope>
</reference>
<evidence type="ECO:0008006" key="5">
    <source>
        <dbReference type="Google" id="ProtNLM"/>
    </source>
</evidence>
<dbReference type="InterPro" id="IPR052912">
    <property type="entry name" value="UPF0111_domain"/>
</dbReference>
<dbReference type="Gene3D" id="1.20.58.220">
    <property type="entry name" value="Phosphate transport system protein phou homolog 2, domain 2"/>
    <property type="match status" value="1"/>
</dbReference>
<evidence type="ECO:0000256" key="1">
    <source>
        <dbReference type="ARBA" id="ARBA00008591"/>
    </source>
</evidence>
<organism evidence="3 4">
    <name type="scientific">Candidatus Nealsonbacteria bacterium CG10_big_fil_rev_8_21_14_0_10_36_228</name>
    <dbReference type="NCBI Taxonomy" id="1974708"/>
    <lineage>
        <taxon>Bacteria</taxon>
        <taxon>Candidatus Nealsoniibacteriota</taxon>
    </lineage>
</organism>
<dbReference type="Pfam" id="PF01865">
    <property type="entry name" value="PhoU_div"/>
    <property type="match status" value="1"/>
</dbReference>